<dbReference type="EMBL" id="CAXAMM010036524">
    <property type="protein sequence ID" value="CAK9075866.1"/>
    <property type="molecule type" value="Genomic_DNA"/>
</dbReference>
<protein>
    <submittedName>
        <fullName evidence="2">Uncharacterized protein</fullName>
    </submittedName>
</protein>
<evidence type="ECO:0000313" key="3">
    <source>
        <dbReference type="Proteomes" id="UP001642464"/>
    </source>
</evidence>
<keyword evidence="3" id="KW-1185">Reference proteome</keyword>
<proteinExistence type="predicted"/>
<accession>A0ABP0PIK7</accession>
<sequence length="561" mass="63269">MQTVAKRKHILFKNGRSNKDPYVVVQLLGSSVSSLEEVQEHHGTNALKHFKTNDIIALHLGKVLEVWDPKKKRYSRAEEADAELGDGFPKTTTPTRHSSRDGLHGPLPVDLNIASLQRRDVARLPQQSLVESFSAVREAMADRFTGLGSAEEALCILQPHVQARFRYVYGCDTSDDARKFFRARFSKDKGVDKDHHWFEDVLDLVQHAPVPDKIFNMPFQEKVKAISDMDMLTATHCKIHRKKCPVPQVELDISGSVCKDYSAQGKRSGTDGRHVVSMLLHFQDLHNRKVPIRISENVVSPEAQMAISQCMRGCDVRYIITMPEDVGHGCVRRDRGWLAGVSPPYRLFQDPNVVYKRLSDRLSARQVPQDDLWFEDAAGLKEERKKTATQFRKFTPKGSFSDMLIAYEKEALWGKTGDHGGYAGLFKEMGVDDPDRTVAVCNQHPIKHPTMGHSDGSLPTFLASSARIWSFHRQRWLSSTEKFAAMGWAVTPELAKAVGRPQLAKLRTVCESPHERIGNGTHVFNALLVLCSVLSSVELMDTPMFKDPCVQLFSVKNIKRY</sequence>
<evidence type="ECO:0000256" key="1">
    <source>
        <dbReference type="SAM" id="MobiDB-lite"/>
    </source>
</evidence>
<evidence type="ECO:0000313" key="2">
    <source>
        <dbReference type="EMBL" id="CAK9075866.1"/>
    </source>
</evidence>
<name>A0ABP0PIK7_9DINO</name>
<reference evidence="2 3" key="1">
    <citation type="submission" date="2024-02" db="EMBL/GenBank/DDBJ databases">
        <authorList>
            <person name="Chen Y."/>
            <person name="Shah S."/>
            <person name="Dougan E. K."/>
            <person name="Thang M."/>
            <person name="Chan C."/>
        </authorList>
    </citation>
    <scope>NUCLEOTIDE SEQUENCE [LARGE SCALE GENOMIC DNA]</scope>
</reference>
<dbReference type="SUPFAM" id="SSF53335">
    <property type="entry name" value="S-adenosyl-L-methionine-dependent methyltransferases"/>
    <property type="match status" value="1"/>
</dbReference>
<comment type="caution">
    <text evidence="2">The sequence shown here is derived from an EMBL/GenBank/DDBJ whole genome shotgun (WGS) entry which is preliminary data.</text>
</comment>
<organism evidence="2 3">
    <name type="scientific">Durusdinium trenchii</name>
    <dbReference type="NCBI Taxonomy" id="1381693"/>
    <lineage>
        <taxon>Eukaryota</taxon>
        <taxon>Sar</taxon>
        <taxon>Alveolata</taxon>
        <taxon>Dinophyceae</taxon>
        <taxon>Suessiales</taxon>
        <taxon>Symbiodiniaceae</taxon>
        <taxon>Durusdinium</taxon>
    </lineage>
</organism>
<feature type="region of interest" description="Disordered" evidence="1">
    <location>
        <begin position="78"/>
        <end position="105"/>
    </location>
</feature>
<dbReference type="InterPro" id="IPR029063">
    <property type="entry name" value="SAM-dependent_MTases_sf"/>
</dbReference>
<gene>
    <name evidence="2" type="ORF">SCF082_LOCUS36670</name>
</gene>
<dbReference type="Proteomes" id="UP001642464">
    <property type="component" value="Unassembled WGS sequence"/>
</dbReference>
<dbReference type="Gene3D" id="3.40.50.150">
    <property type="entry name" value="Vaccinia Virus protein VP39"/>
    <property type="match status" value="1"/>
</dbReference>